<accession>A0AAN8NXX3</accession>
<comment type="caution">
    <text evidence="1">The sequence shown here is derived from an EMBL/GenBank/DDBJ whole genome shotgun (WGS) entry which is preliminary data.</text>
</comment>
<dbReference type="EMBL" id="JAWJWE010000037">
    <property type="protein sequence ID" value="KAK6626212.1"/>
    <property type="molecule type" value="Genomic_DNA"/>
</dbReference>
<evidence type="ECO:0000313" key="2">
    <source>
        <dbReference type="Proteomes" id="UP001372834"/>
    </source>
</evidence>
<proteinExistence type="predicted"/>
<organism evidence="1 2">
    <name type="scientific">Polyplax serrata</name>
    <name type="common">Common mouse louse</name>
    <dbReference type="NCBI Taxonomy" id="468196"/>
    <lineage>
        <taxon>Eukaryota</taxon>
        <taxon>Metazoa</taxon>
        <taxon>Ecdysozoa</taxon>
        <taxon>Arthropoda</taxon>
        <taxon>Hexapoda</taxon>
        <taxon>Insecta</taxon>
        <taxon>Pterygota</taxon>
        <taxon>Neoptera</taxon>
        <taxon>Paraneoptera</taxon>
        <taxon>Psocodea</taxon>
        <taxon>Troctomorpha</taxon>
        <taxon>Phthiraptera</taxon>
        <taxon>Anoplura</taxon>
        <taxon>Polyplacidae</taxon>
        <taxon>Polyplax</taxon>
    </lineage>
</organism>
<evidence type="ECO:0000313" key="1">
    <source>
        <dbReference type="EMBL" id="KAK6626212.1"/>
    </source>
</evidence>
<reference evidence="1 2" key="1">
    <citation type="submission" date="2023-10" db="EMBL/GenBank/DDBJ databases">
        <title>Genomes of two closely related lineages of the louse Polyplax serrata with different host specificities.</title>
        <authorList>
            <person name="Martinu J."/>
            <person name="Tarabai H."/>
            <person name="Stefka J."/>
            <person name="Hypsa V."/>
        </authorList>
    </citation>
    <scope>NUCLEOTIDE SEQUENCE [LARGE SCALE GENOMIC DNA]</scope>
    <source>
        <strain evidence="1">HR10_N</strain>
    </source>
</reference>
<dbReference type="AlphaFoldDB" id="A0AAN8NXX3"/>
<gene>
    <name evidence="1" type="ORF">RUM43_006518</name>
</gene>
<dbReference type="Proteomes" id="UP001372834">
    <property type="component" value="Unassembled WGS sequence"/>
</dbReference>
<name>A0AAN8NXX3_POLSC</name>
<sequence>MSMRIMCGNDFVKNRQELQSLIDASIKNIEEAVEFCFDPKKVEYFGFDLESFIRSILTKGKRAGKPTTLIKKEATSLALIGAIRRNNLENIKTKSHPEVVTFEPAFSVDVARTIKKYNIRPVVNLPLEIDNFPGLMCYSSFGSLIPTGIQDYELIKTAYLYHQIRLDKVLNSKNKNYRPDISKIENFLQISIDTIHYPLDKRIIILNQLGLINKNGTVVDTIAAMKMGNIKSSLMGSTY</sequence>
<protein>
    <submittedName>
        <fullName evidence="1">Uncharacterized protein</fullName>
    </submittedName>
</protein>